<dbReference type="EMBL" id="OZ023718">
    <property type="protein sequence ID" value="CAK9867848.1"/>
    <property type="molecule type" value="Genomic_DNA"/>
</dbReference>
<evidence type="ECO:0000256" key="1">
    <source>
        <dbReference type="SAM" id="MobiDB-lite"/>
    </source>
</evidence>
<accession>A0ABP1AZ33</accession>
<feature type="region of interest" description="Disordered" evidence="1">
    <location>
        <begin position="19"/>
        <end position="38"/>
    </location>
</feature>
<keyword evidence="3" id="KW-1185">Reference proteome</keyword>
<protein>
    <submittedName>
        <fullName evidence="2">Uncharacterized protein</fullName>
    </submittedName>
</protein>
<reference evidence="2" key="1">
    <citation type="submission" date="2024-03" db="EMBL/GenBank/DDBJ databases">
        <authorList>
            <consortium name="ELIXIR-Norway"/>
            <consortium name="Elixir Norway"/>
        </authorList>
    </citation>
    <scope>NUCLEOTIDE SEQUENCE</scope>
</reference>
<evidence type="ECO:0000313" key="2">
    <source>
        <dbReference type="EMBL" id="CAK9867848.1"/>
    </source>
</evidence>
<name>A0ABP1AZ33_9BRYO</name>
<organism evidence="2 3">
    <name type="scientific">Sphagnum jensenii</name>
    <dbReference type="NCBI Taxonomy" id="128206"/>
    <lineage>
        <taxon>Eukaryota</taxon>
        <taxon>Viridiplantae</taxon>
        <taxon>Streptophyta</taxon>
        <taxon>Embryophyta</taxon>
        <taxon>Bryophyta</taxon>
        <taxon>Sphagnophytina</taxon>
        <taxon>Sphagnopsida</taxon>
        <taxon>Sphagnales</taxon>
        <taxon>Sphagnaceae</taxon>
        <taxon>Sphagnum</taxon>
    </lineage>
</organism>
<gene>
    <name evidence="2" type="ORF">CSSPJE1EN2_LOCUS10843</name>
</gene>
<evidence type="ECO:0000313" key="3">
    <source>
        <dbReference type="Proteomes" id="UP001497522"/>
    </source>
</evidence>
<dbReference type="Proteomes" id="UP001497522">
    <property type="component" value="Chromosome 17"/>
</dbReference>
<proteinExistence type="predicted"/>
<sequence length="107" mass="11813">MKKCSAILQSQFLEGSSRGEVSAVSDSGKKAGNIDANRKMGNPVCTDEGILRPYNCYLSLHAEEVVAYCIHHRLKEQNQRSKCRLATISGGWHAVKIGMQYQGKKVT</sequence>